<feature type="chain" id="PRO_5046510588" evidence="1">
    <location>
        <begin position="27"/>
        <end position="270"/>
    </location>
</feature>
<gene>
    <name evidence="2" type="ORF">J2X11_000464</name>
</gene>
<evidence type="ECO:0000313" key="2">
    <source>
        <dbReference type="EMBL" id="MDR7085625.1"/>
    </source>
</evidence>
<feature type="signal peptide" evidence="1">
    <location>
        <begin position="1"/>
        <end position="26"/>
    </location>
</feature>
<keyword evidence="3" id="KW-1185">Reference proteome</keyword>
<accession>A0ABU1UKE1</accession>
<proteinExistence type="predicted"/>
<reference evidence="2 3" key="1">
    <citation type="submission" date="2023-07" db="EMBL/GenBank/DDBJ databases">
        <title>Sorghum-associated microbial communities from plants grown in Nebraska, USA.</title>
        <authorList>
            <person name="Schachtman D."/>
        </authorList>
    </citation>
    <scope>NUCLEOTIDE SEQUENCE [LARGE SCALE GENOMIC DNA]</scope>
    <source>
        <strain evidence="2 3">BE248</strain>
    </source>
</reference>
<protein>
    <submittedName>
        <fullName evidence="2">Uncharacterized protein</fullName>
    </submittedName>
</protein>
<organism evidence="2 3">
    <name type="scientific">Aeromicrobium panaciterrae</name>
    <dbReference type="NCBI Taxonomy" id="363861"/>
    <lineage>
        <taxon>Bacteria</taxon>
        <taxon>Bacillati</taxon>
        <taxon>Actinomycetota</taxon>
        <taxon>Actinomycetes</taxon>
        <taxon>Propionibacteriales</taxon>
        <taxon>Nocardioidaceae</taxon>
        <taxon>Aeromicrobium</taxon>
    </lineage>
</organism>
<evidence type="ECO:0000313" key="3">
    <source>
        <dbReference type="Proteomes" id="UP001257739"/>
    </source>
</evidence>
<dbReference type="Proteomes" id="UP001257739">
    <property type="component" value="Unassembled WGS sequence"/>
</dbReference>
<comment type="caution">
    <text evidence="2">The sequence shown here is derived from an EMBL/GenBank/DDBJ whole genome shotgun (WGS) entry which is preliminary data.</text>
</comment>
<dbReference type="RefSeq" id="WP_309966287.1">
    <property type="nucleotide sequence ID" value="NZ_JAVDWH010000001.1"/>
</dbReference>
<evidence type="ECO:0000256" key="1">
    <source>
        <dbReference type="SAM" id="SignalP"/>
    </source>
</evidence>
<dbReference type="EMBL" id="JAVDWH010000001">
    <property type="protein sequence ID" value="MDR7085625.1"/>
    <property type="molecule type" value="Genomic_DNA"/>
</dbReference>
<sequence length="270" mass="30039">MRRSTAILSAAVVALTTAISMSPAHAAAFHLTASISTPSAQWGDGPIMDGQLTPVYSGRTVYLQRYYSDSWHTVDTTLTDDSGNYHEHLTPDELKHKVGSMKFRARVLGHDGYTADSSPTVTKTIYGWQSLAHIDATYGDSRRFVDGEDQLVVNFQVADRSWQVKNPLVNEVGRRYTKWNLQEKCLQLRGFAGIDDDSNASAQGRVLIGIDGTAYDDVYSFSPHDYQPLDKNLHKTKYLTFKAYKLNEYATTVGVGVPEVNCSKKLPTNY</sequence>
<keyword evidence="1" id="KW-0732">Signal</keyword>
<name>A0ABU1UKE1_9ACTN</name>